<dbReference type="EMBL" id="BMGP01000006">
    <property type="protein sequence ID" value="GGF36345.1"/>
    <property type="molecule type" value="Genomic_DNA"/>
</dbReference>
<evidence type="ECO:0000313" key="2">
    <source>
        <dbReference type="EMBL" id="GGF36345.1"/>
    </source>
</evidence>
<dbReference type="InterPro" id="IPR018960">
    <property type="entry name" value="DUF1990"/>
</dbReference>
<accession>A0A917F0J1</accession>
<name>A0A917F0J1_9MICO</name>
<dbReference type="Pfam" id="PF09348">
    <property type="entry name" value="DUF1990"/>
    <property type="match status" value="1"/>
</dbReference>
<dbReference type="PANTHER" id="PTHR34202">
    <property type="entry name" value="UPF0548 PROTEIN"/>
    <property type="match status" value="1"/>
</dbReference>
<protein>
    <recommendedName>
        <fullName evidence="1">DUF1990 domain-containing protein</fullName>
    </recommendedName>
</protein>
<dbReference type="Proteomes" id="UP000598775">
    <property type="component" value="Unassembled WGS sequence"/>
</dbReference>
<proteinExistence type="predicted"/>
<keyword evidence="3" id="KW-1185">Reference proteome</keyword>
<reference evidence="2 3" key="1">
    <citation type="journal article" date="2014" name="Int. J. Syst. Evol. Microbiol.">
        <title>Complete genome sequence of Corynebacterium casei LMG S-19264T (=DSM 44701T), isolated from a smear-ripened cheese.</title>
        <authorList>
            <consortium name="US DOE Joint Genome Institute (JGI-PGF)"/>
            <person name="Walter F."/>
            <person name="Albersmeier A."/>
            <person name="Kalinowski J."/>
            <person name="Ruckert C."/>
        </authorList>
    </citation>
    <scope>NUCLEOTIDE SEQUENCE [LARGE SCALE GENOMIC DNA]</scope>
    <source>
        <strain evidence="2 3">CGMCC 1.12976</strain>
    </source>
</reference>
<organism evidence="2 3">
    <name type="scientific">Subtercola lobariae</name>
    <dbReference type="NCBI Taxonomy" id="1588641"/>
    <lineage>
        <taxon>Bacteria</taxon>
        <taxon>Bacillati</taxon>
        <taxon>Actinomycetota</taxon>
        <taxon>Actinomycetes</taxon>
        <taxon>Micrococcales</taxon>
        <taxon>Microbacteriaceae</taxon>
        <taxon>Subtercola</taxon>
    </lineage>
</organism>
<evidence type="ECO:0000313" key="3">
    <source>
        <dbReference type="Proteomes" id="UP000598775"/>
    </source>
</evidence>
<gene>
    <name evidence="2" type="ORF">GCM10011399_31580</name>
</gene>
<dbReference type="AlphaFoldDB" id="A0A917F0J1"/>
<dbReference type="PANTHER" id="PTHR34202:SF1">
    <property type="entry name" value="UPF0548 PROTEIN"/>
    <property type="match status" value="1"/>
</dbReference>
<sequence length="172" mass="19187">MSHAYDDLAPNTAAFGRVAADPEYVPAGFRLTERSRVIGQGDAFYEEARAALFRWQVQRGSGFAFVDVPLRVEVGAVSVFRIPFGPLRPRVICRVYEVSDTGTRAGFAHVALAGHPQLGWESYHVERNRFGQVRLAIRVVWRPSAWWMHAVGPFARVALALVLRRNLAALQA</sequence>
<feature type="domain" description="DUF1990" evidence="1">
    <location>
        <begin position="21"/>
        <end position="168"/>
    </location>
</feature>
<comment type="caution">
    <text evidence="2">The sequence shown here is derived from an EMBL/GenBank/DDBJ whole genome shotgun (WGS) entry which is preliminary data.</text>
</comment>
<evidence type="ECO:0000259" key="1">
    <source>
        <dbReference type="Pfam" id="PF09348"/>
    </source>
</evidence>
<dbReference type="RefSeq" id="WP_188679978.1">
    <property type="nucleotide sequence ID" value="NZ_BMGP01000006.1"/>
</dbReference>